<keyword evidence="4" id="KW-1185">Reference proteome</keyword>
<evidence type="ECO:0000256" key="1">
    <source>
        <dbReference type="SAM" id="MobiDB-lite"/>
    </source>
</evidence>
<dbReference type="SUPFAM" id="SSF53098">
    <property type="entry name" value="Ribonuclease H-like"/>
    <property type="match status" value="1"/>
</dbReference>
<dbReference type="InterPro" id="IPR012337">
    <property type="entry name" value="RNaseH-like_sf"/>
</dbReference>
<dbReference type="EMBL" id="CACVBM020000111">
    <property type="protein sequence ID" value="CAA7014504.1"/>
    <property type="molecule type" value="Genomic_DNA"/>
</dbReference>
<protein>
    <recommendedName>
        <fullName evidence="2">HAT C-terminal dimerisation domain-containing protein</fullName>
    </recommendedName>
</protein>
<feature type="compositionally biased region" description="Polar residues" evidence="1">
    <location>
        <begin position="42"/>
        <end position="63"/>
    </location>
</feature>
<reference evidence="3" key="1">
    <citation type="submission" date="2020-01" db="EMBL/GenBank/DDBJ databases">
        <authorList>
            <person name="Mishra B."/>
        </authorList>
    </citation>
    <scope>NUCLEOTIDE SEQUENCE [LARGE SCALE GENOMIC DNA]</scope>
</reference>
<dbReference type="GO" id="GO:0046983">
    <property type="term" value="F:protein dimerization activity"/>
    <property type="evidence" value="ECO:0007669"/>
    <property type="project" value="InterPro"/>
</dbReference>
<name>A0A6D2HE98_9BRAS</name>
<evidence type="ECO:0000259" key="2">
    <source>
        <dbReference type="Pfam" id="PF05699"/>
    </source>
</evidence>
<dbReference type="AlphaFoldDB" id="A0A6D2HE98"/>
<evidence type="ECO:0000313" key="3">
    <source>
        <dbReference type="EMBL" id="CAA7014504.1"/>
    </source>
</evidence>
<dbReference type="PANTHER" id="PTHR23272:SF187">
    <property type="entry name" value="AC9 TRANSPOSASE-RELATED"/>
    <property type="match status" value="1"/>
</dbReference>
<dbReference type="PANTHER" id="PTHR23272">
    <property type="entry name" value="BED FINGER-RELATED"/>
    <property type="match status" value="1"/>
</dbReference>
<accession>A0A6D2HE98</accession>
<organism evidence="3 4">
    <name type="scientific">Microthlaspi erraticum</name>
    <dbReference type="NCBI Taxonomy" id="1685480"/>
    <lineage>
        <taxon>Eukaryota</taxon>
        <taxon>Viridiplantae</taxon>
        <taxon>Streptophyta</taxon>
        <taxon>Embryophyta</taxon>
        <taxon>Tracheophyta</taxon>
        <taxon>Spermatophyta</taxon>
        <taxon>Magnoliopsida</taxon>
        <taxon>eudicotyledons</taxon>
        <taxon>Gunneridae</taxon>
        <taxon>Pentapetalae</taxon>
        <taxon>rosids</taxon>
        <taxon>malvids</taxon>
        <taxon>Brassicales</taxon>
        <taxon>Brassicaceae</taxon>
        <taxon>Coluteocarpeae</taxon>
        <taxon>Microthlaspi</taxon>
    </lineage>
</organism>
<comment type="caution">
    <text evidence="3">The sequence shown here is derived from an EMBL/GenBank/DDBJ whole genome shotgun (WGS) entry which is preliminary data.</text>
</comment>
<sequence length="227" mass="25965">MIFVEKSFDKLYSKSPRTEALKDEVRDILKNLFEEYSRELNKNGSGESGSMAQSNEASTSSAQSREEASQKTVLGNGLEYESMNDIYKELLEDGGFQEKLNELDLYLKEKLENPISFDGTDYDVLSWWKVNTPKFPVLSVIARDILAMQVSSVASESAFSTSGRVLEPSRSCLTHYTIEVLMCLEQWMKCEFRMNDKVVKKEQLLAELEVQDNLMREFEPAFTFKAP</sequence>
<proteinExistence type="predicted"/>
<dbReference type="Pfam" id="PF05699">
    <property type="entry name" value="Dimer_Tnp_hAT"/>
    <property type="match status" value="1"/>
</dbReference>
<evidence type="ECO:0000313" key="4">
    <source>
        <dbReference type="Proteomes" id="UP000467841"/>
    </source>
</evidence>
<dbReference type="OrthoDB" id="1301613at2759"/>
<dbReference type="Proteomes" id="UP000467841">
    <property type="component" value="Unassembled WGS sequence"/>
</dbReference>
<feature type="region of interest" description="Disordered" evidence="1">
    <location>
        <begin position="40"/>
        <end position="74"/>
    </location>
</feature>
<feature type="domain" description="HAT C-terminal dimerisation" evidence="2">
    <location>
        <begin position="102"/>
        <end position="188"/>
    </location>
</feature>
<gene>
    <name evidence="3" type="ORF">MERR_LOCUS1738</name>
</gene>
<dbReference type="InterPro" id="IPR008906">
    <property type="entry name" value="HATC_C_dom"/>
</dbReference>